<proteinExistence type="predicted"/>
<dbReference type="Proteomes" id="UP000005326">
    <property type="component" value="Unassembled WGS sequence"/>
</dbReference>
<name>B0MS52_9FIRM</name>
<keyword evidence="1" id="KW-0812">Transmembrane</keyword>
<sequence length="41" mass="4276">MTTDVTYNERKVHMTKQVLTSVIAAALTGAIGVITALGKGD</sequence>
<gene>
    <name evidence="2" type="ORF">EUBSIR_02689</name>
</gene>
<evidence type="ECO:0000313" key="3">
    <source>
        <dbReference type="Proteomes" id="UP000005326"/>
    </source>
</evidence>
<accession>B0MS52</accession>
<keyword evidence="1" id="KW-1133">Transmembrane helix</keyword>
<protein>
    <submittedName>
        <fullName evidence="2">Uncharacterized protein</fullName>
    </submittedName>
</protein>
<dbReference type="EMBL" id="ABCA03000055">
    <property type="protein sequence ID" value="EDR99620.1"/>
    <property type="molecule type" value="Genomic_DNA"/>
</dbReference>
<evidence type="ECO:0000313" key="2">
    <source>
        <dbReference type="EMBL" id="EDR99620.1"/>
    </source>
</evidence>
<evidence type="ECO:0000256" key="1">
    <source>
        <dbReference type="SAM" id="Phobius"/>
    </source>
</evidence>
<reference evidence="2" key="2">
    <citation type="submission" date="2014-06" db="EMBL/GenBank/DDBJ databases">
        <title>Draft genome sequence of Eubacterium siraeum (DSM 15702).</title>
        <authorList>
            <person name="Sudarsanam P."/>
            <person name="Ley R."/>
            <person name="Guruge J."/>
            <person name="Turnbaugh P.J."/>
            <person name="Mahowald M."/>
            <person name="Liep D."/>
            <person name="Gordon J."/>
        </authorList>
    </citation>
    <scope>NUCLEOTIDE SEQUENCE</scope>
    <source>
        <strain evidence="2">DSM 15702</strain>
    </source>
</reference>
<dbReference type="AlphaFoldDB" id="B0MS52"/>
<keyword evidence="1" id="KW-0472">Membrane</keyword>
<comment type="caution">
    <text evidence="2">The sequence shown here is derived from an EMBL/GenBank/DDBJ whole genome shotgun (WGS) entry which is preliminary data.</text>
</comment>
<feature type="transmembrane region" description="Helical" evidence="1">
    <location>
        <begin position="18"/>
        <end position="38"/>
    </location>
</feature>
<organism evidence="2 3">
    <name type="scientific">[Eubacterium] siraeum DSM 15702</name>
    <dbReference type="NCBI Taxonomy" id="428128"/>
    <lineage>
        <taxon>Bacteria</taxon>
        <taxon>Bacillati</taxon>
        <taxon>Bacillota</taxon>
        <taxon>Clostridia</taxon>
        <taxon>Eubacteriales</taxon>
        <taxon>Oscillospiraceae</taxon>
        <taxon>Oscillospiraceae incertae sedis</taxon>
    </lineage>
</organism>
<reference evidence="2" key="1">
    <citation type="submission" date="2007-10" db="EMBL/GenBank/DDBJ databases">
        <authorList>
            <person name="Fulton L."/>
            <person name="Clifton S."/>
            <person name="Fulton B."/>
            <person name="Xu J."/>
            <person name="Minx P."/>
            <person name="Pepin K.H."/>
            <person name="Johnson M."/>
            <person name="Thiruvilangam P."/>
            <person name="Bhonagiri V."/>
            <person name="Nash W.E."/>
            <person name="Mardis E.R."/>
            <person name="Wilson R.K."/>
        </authorList>
    </citation>
    <scope>NUCLEOTIDE SEQUENCE [LARGE SCALE GENOMIC DNA]</scope>
    <source>
        <strain evidence="2">DSM 15702</strain>
    </source>
</reference>
<keyword evidence="3" id="KW-1185">Reference proteome</keyword>